<dbReference type="Pfam" id="PF01841">
    <property type="entry name" value="Transglut_core"/>
    <property type="match status" value="1"/>
</dbReference>
<feature type="domain" description="Transglutaminase-like" evidence="1">
    <location>
        <begin position="150"/>
        <end position="210"/>
    </location>
</feature>
<dbReference type="Proteomes" id="UP000250028">
    <property type="component" value="Unassembled WGS sequence"/>
</dbReference>
<accession>A0A2Y8ZUE6</accession>
<evidence type="ECO:0000313" key="2">
    <source>
        <dbReference type="EMBL" id="SSA33477.1"/>
    </source>
</evidence>
<evidence type="ECO:0000313" key="3">
    <source>
        <dbReference type="Proteomes" id="UP000250028"/>
    </source>
</evidence>
<dbReference type="RefSeq" id="WP_109684175.1">
    <property type="nucleotide sequence ID" value="NZ_QGDN01000001.1"/>
</dbReference>
<dbReference type="PANTHER" id="PTHR33490">
    <property type="entry name" value="BLR5614 PROTEIN-RELATED"/>
    <property type="match status" value="1"/>
</dbReference>
<protein>
    <submittedName>
        <fullName evidence="2">Transglutaminase-like superfamily protein</fullName>
    </submittedName>
</protein>
<gene>
    <name evidence="2" type="ORF">SAMN04489750_0759</name>
</gene>
<proteinExistence type="predicted"/>
<dbReference type="InterPro" id="IPR002931">
    <property type="entry name" value="Transglutaminase-like"/>
</dbReference>
<keyword evidence="3" id="KW-1185">Reference proteome</keyword>
<name>A0A2Y8ZUE6_9MICO</name>
<reference evidence="3" key="1">
    <citation type="submission" date="2016-10" db="EMBL/GenBank/DDBJ databases">
        <authorList>
            <person name="Varghese N."/>
            <person name="Submissions S."/>
        </authorList>
    </citation>
    <scope>NUCLEOTIDE SEQUENCE [LARGE SCALE GENOMIC DNA]</scope>
    <source>
        <strain evidence="3">DSM 22951</strain>
    </source>
</reference>
<dbReference type="PANTHER" id="PTHR33490:SF12">
    <property type="entry name" value="BLL5557 PROTEIN"/>
    <property type="match status" value="1"/>
</dbReference>
<dbReference type="AlphaFoldDB" id="A0A2Y8ZUE6"/>
<dbReference type="OrthoDB" id="5438043at2"/>
<sequence length="267" mass="28491">MQRTVTADLSLQATAPARLVLAVAVARCPGLEINEHLQISAGDQTLQAQEVATAHHGVRHVVDLPAGDVTIHYDATVEGVEEYDDEGVAEQLNHLVPSRYAESDALFGTAAELFDGRSGSDLVIGVADWVRGRTAYISGSSRPTDGAINTFLQRTGVCRDFAHLTVAALRSRDVPARLVAVYAPGLSPMDFHAVAEAYVDEQWWCLDATGLAPRQSLLRIATGRDAADTSFMSVYGGQVTLGGIEVTATMQPALPLDNHTGMVQLGR</sequence>
<dbReference type="SUPFAM" id="SSF54001">
    <property type="entry name" value="Cysteine proteinases"/>
    <property type="match status" value="1"/>
</dbReference>
<dbReference type="EMBL" id="UESZ01000001">
    <property type="protein sequence ID" value="SSA33477.1"/>
    <property type="molecule type" value="Genomic_DNA"/>
</dbReference>
<dbReference type="SMART" id="SM00460">
    <property type="entry name" value="TGc"/>
    <property type="match status" value="1"/>
</dbReference>
<organism evidence="2 3">
    <name type="scientific">Branchiibius hedensis</name>
    <dbReference type="NCBI Taxonomy" id="672460"/>
    <lineage>
        <taxon>Bacteria</taxon>
        <taxon>Bacillati</taxon>
        <taxon>Actinomycetota</taxon>
        <taxon>Actinomycetes</taxon>
        <taxon>Micrococcales</taxon>
        <taxon>Dermacoccaceae</taxon>
        <taxon>Branchiibius</taxon>
    </lineage>
</organism>
<dbReference type="InterPro" id="IPR038765">
    <property type="entry name" value="Papain-like_cys_pep_sf"/>
</dbReference>
<dbReference type="Gene3D" id="3.10.620.30">
    <property type="match status" value="1"/>
</dbReference>
<evidence type="ECO:0000259" key="1">
    <source>
        <dbReference type="SMART" id="SM00460"/>
    </source>
</evidence>
<dbReference type="Gene3D" id="2.60.40.2250">
    <property type="match status" value="1"/>
</dbReference>